<accession>A0A1J4SEM3</accession>
<organism evidence="1 2">
    <name type="scientific">Candidatus Desantisbacteria bacterium CG1_02_38_46</name>
    <dbReference type="NCBI Taxonomy" id="1817893"/>
    <lineage>
        <taxon>Bacteria</taxon>
        <taxon>Candidatus Desantisiibacteriota</taxon>
    </lineage>
</organism>
<protein>
    <submittedName>
        <fullName evidence="1">Uncharacterized protein</fullName>
    </submittedName>
</protein>
<gene>
    <name evidence="1" type="ORF">AUJ66_04295</name>
</gene>
<dbReference type="Proteomes" id="UP000182278">
    <property type="component" value="Unassembled WGS sequence"/>
</dbReference>
<proteinExistence type="predicted"/>
<evidence type="ECO:0000313" key="2">
    <source>
        <dbReference type="Proteomes" id="UP000182278"/>
    </source>
</evidence>
<dbReference type="EMBL" id="MNUO01000063">
    <property type="protein sequence ID" value="OIN97130.1"/>
    <property type="molecule type" value="Genomic_DNA"/>
</dbReference>
<reference evidence="1 2" key="1">
    <citation type="journal article" date="2016" name="Environ. Microbiol.">
        <title>Genomic resolution of a cold subsurface aquifer community provides metabolic insights for novel microbes adapted to high CO concentrations.</title>
        <authorList>
            <person name="Probst A.J."/>
            <person name="Castelle C.J."/>
            <person name="Singh A."/>
            <person name="Brown C.T."/>
            <person name="Anantharaman K."/>
            <person name="Sharon I."/>
            <person name="Hug L.A."/>
            <person name="Burstein D."/>
            <person name="Emerson J.B."/>
            <person name="Thomas B.C."/>
            <person name="Banfield J.F."/>
        </authorList>
    </citation>
    <scope>NUCLEOTIDE SEQUENCE [LARGE SCALE GENOMIC DNA]</scope>
    <source>
        <strain evidence="1">CG1_02_38_46</strain>
    </source>
</reference>
<evidence type="ECO:0000313" key="1">
    <source>
        <dbReference type="EMBL" id="OIN97130.1"/>
    </source>
</evidence>
<sequence>MVQELIEKIREEIDMVSKEESLTEIGKGFTLWVIEQYYAMPREEAINVMTDSSGDKRVDALIEREDTIIIIQCKYFDDENKEIGEKEVSTFKGCIDWLKQPDEVQQLNLSKLYDASKTFEERWNEGANVELHYFAFGKFSDAANRERRVFNNSEYRDRIQMYFHEIDDILNLYQANLQLANPLSSETINLELIPKQFFLRKEGDFPSVVATIKGKDLIPHCMPSMVIDYLRGI</sequence>
<dbReference type="AlphaFoldDB" id="A0A1J4SEM3"/>
<comment type="caution">
    <text evidence="1">The sequence shown here is derived from an EMBL/GenBank/DDBJ whole genome shotgun (WGS) entry which is preliminary data.</text>
</comment>
<name>A0A1J4SEM3_9BACT</name>